<accession>A0A383BWB2</accession>
<name>A0A383BWB2_9ZZZZ</name>
<reference evidence="1" key="1">
    <citation type="submission" date="2018-05" db="EMBL/GenBank/DDBJ databases">
        <authorList>
            <person name="Lanie J.A."/>
            <person name="Ng W.-L."/>
            <person name="Kazmierczak K.M."/>
            <person name="Andrzejewski T.M."/>
            <person name="Davidsen T.M."/>
            <person name="Wayne K.J."/>
            <person name="Tettelin H."/>
            <person name="Glass J.I."/>
            <person name="Rusch D."/>
            <person name="Podicherti R."/>
            <person name="Tsui H.-C.T."/>
            <person name="Winkler M.E."/>
        </authorList>
    </citation>
    <scope>NUCLEOTIDE SEQUENCE</scope>
</reference>
<sequence>MGLNTNKQMLVELLKKRVLSLY</sequence>
<evidence type="ECO:0000313" key="1">
    <source>
        <dbReference type="EMBL" id="SVE23688.1"/>
    </source>
</evidence>
<gene>
    <name evidence="1" type="ORF">METZ01_LOCUS476542</name>
</gene>
<dbReference type="AlphaFoldDB" id="A0A383BWB2"/>
<protein>
    <submittedName>
        <fullName evidence="1">Uncharacterized protein</fullName>
    </submittedName>
</protein>
<dbReference type="EMBL" id="UINC01203435">
    <property type="protein sequence ID" value="SVE23688.1"/>
    <property type="molecule type" value="Genomic_DNA"/>
</dbReference>
<proteinExistence type="predicted"/>
<organism evidence="1">
    <name type="scientific">marine metagenome</name>
    <dbReference type="NCBI Taxonomy" id="408172"/>
    <lineage>
        <taxon>unclassified sequences</taxon>
        <taxon>metagenomes</taxon>
        <taxon>ecological metagenomes</taxon>
    </lineage>
</organism>
<feature type="non-terminal residue" evidence="1">
    <location>
        <position position="22"/>
    </location>
</feature>